<keyword evidence="3" id="KW-0862">Zinc</keyword>
<evidence type="ECO:0000256" key="2">
    <source>
        <dbReference type="ARBA" id="ARBA00022771"/>
    </source>
</evidence>
<evidence type="ECO:0000313" key="8">
    <source>
        <dbReference type="Proteomes" id="UP000077266"/>
    </source>
</evidence>
<evidence type="ECO:0000256" key="5">
    <source>
        <dbReference type="SAM" id="MobiDB-lite"/>
    </source>
</evidence>
<dbReference type="OrthoDB" id="432970at2759"/>
<feature type="compositionally biased region" description="Low complexity" evidence="5">
    <location>
        <begin position="289"/>
        <end position="310"/>
    </location>
</feature>
<dbReference type="AlphaFoldDB" id="A0A165NVJ3"/>
<dbReference type="Pfam" id="PF01753">
    <property type="entry name" value="zf-MYND"/>
    <property type="match status" value="1"/>
</dbReference>
<dbReference type="Proteomes" id="UP000077266">
    <property type="component" value="Unassembled WGS sequence"/>
</dbReference>
<dbReference type="EMBL" id="KV425895">
    <property type="protein sequence ID" value="KZW01284.1"/>
    <property type="molecule type" value="Genomic_DNA"/>
</dbReference>
<dbReference type="PROSITE" id="PS50865">
    <property type="entry name" value="ZF_MYND_2"/>
    <property type="match status" value="1"/>
</dbReference>
<evidence type="ECO:0000313" key="7">
    <source>
        <dbReference type="EMBL" id="KZW01284.1"/>
    </source>
</evidence>
<evidence type="ECO:0000256" key="4">
    <source>
        <dbReference type="PROSITE-ProRule" id="PRU00134"/>
    </source>
</evidence>
<dbReference type="GO" id="GO:0008270">
    <property type="term" value="F:zinc ion binding"/>
    <property type="evidence" value="ECO:0007669"/>
    <property type="project" value="UniProtKB-KW"/>
</dbReference>
<reference evidence="7 8" key="1">
    <citation type="journal article" date="2016" name="Mol. Biol. Evol.">
        <title>Comparative Genomics of Early-Diverging Mushroom-Forming Fungi Provides Insights into the Origins of Lignocellulose Decay Capabilities.</title>
        <authorList>
            <person name="Nagy L.G."/>
            <person name="Riley R."/>
            <person name="Tritt A."/>
            <person name="Adam C."/>
            <person name="Daum C."/>
            <person name="Floudas D."/>
            <person name="Sun H."/>
            <person name="Yadav J.S."/>
            <person name="Pangilinan J."/>
            <person name="Larsson K.H."/>
            <person name="Matsuura K."/>
            <person name="Barry K."/>
            <person name="Labutti K."/>
            <person name="Kuo R."/>
            <person name="Ohm R.A."/>
            <person name="Bhattacharya S.S."/>
            <person name="Shirouzu T."/>
            <person name="Yoshinaga Y."/>
            <person name="Martin F.M."/>
            <person name="Grigoriev I.V."/>
            <person name="Hibbett D.S."/>
        </authorList>
    </citation>
    <scope>NUCLEOTIDE SEQUENCE [LARGE SCALE GENOMIC DNA]</scope>
    <source>
        <strain evidence="7 8">HHB12029</strain>
    </source>
</reference>
<dbReference type="InParanoid" id="A0A165NVJ3"/>
<keyword evidence="1" id="KW-0479">Metal-binding</keyword>
<sequence>MAAHRARVPKHFEHVVAPSPFASSIPDNFLPYIQLKFGAFYTYDQQPDFTNGQTLLAKELIEHPTTSVKASADRGVAQDCLLLAGRLAVGCGVRQDVKGAYRYLLPLVMDLPTRPSHVPRPVEARAHSVLANLELEDATRDPDEWNIDALFRAASFANNAAALGFVSPVVLDIARRTTEIGARSRATWRYSDSYPWKPEFAKLEYLWGAMDARLAEIEREDRKQGHKISKNPTSYMCATPGCGITVTKKAALLRCSGGCGGEQKAHYCSKECQEEDWKRHKATCKPGKATTTTTTSDDPQTSSPQQASTQGPFWGEDADGKERSVMITVPDMPDGTFKVSSKTIGAAALKDLRAAIEKPPYMPQE</sequence>
<dbReference type="Gene3D" id="6.10.140.2220">
    <property type="match status" value="1"/>
</dbReference>
<keyword evidence="8" id="KW-1185">Reference proteome</keyword>
<evidence type="ECO:0000256" key="3">
    <source>
        <dbReference type="ARBA" id="ARBA00022833"/>
    </source>
</evidence>
<dbReference type="SUPFAM" id="SSF144232">
    <property type="entry name" value="HIT/MYND zinc finger-like"/>
    <property type="match status" value="1"/>
</dbReference>
<organism evidence="7 8">
    <name type="scientific">Exidia glandulosa HHB12029</name>
    <dbReference type="NCBI Taxonomy" id="1314781"/>
    <lineage>
        <taxon>Eukaryota</taxon>
        <taxon>Fungi</taxon>
        <taxon>Dikarya</taxon>
        <taxon>Basidiomycota</taxon>
        <taxon>Agaricomycotina</taxon>
        <taxon>Agaricomycetes</taxon>
        <taxon>Auriculariales</taxon>
        <taxon>Exidiaceae</taxon>
        <taxon>Exidia</taxon>
    </lineage>
</organism>
<accession>A0A165NVJ3</accession>
<gene>
    <name evidence="7" type="ORF">EXIGLDRAFT_719022</name>
</gene>
<feature type="domain" description="MYND-type" evidence="6">
    <location>
        <begin position="239"/>
        <end position="284"/>
    </location>
</feature>
<evidence type="ECO:0000256" key="1">
    <source>
        <dbReference type="ARBA" id="ARBA00022723"/>
    </source>
</evidence>
<name>A0A165NVJ3_EXIGL</name>
<feature type="region of interest" description="Disordered" evidence="5">
    <location>
        <begin position="282"/>
        <end position="335"/>
    </location>
</feature>
<evidence type="ECO:0000259" key="6">
    <source>
        <dbReference type="PROSITE" id="PS50865"/>
    </source>
</evidence>
<protein>
    <recommendedName>
        <fullName evidence="6">MYND-type domain-containing protein</fullName>
    </recommendedName>
</protein>
<dbReference type="STRING" id="1314781.A0A165NVJ3"/>
<dbReference type="InterPro" id="IPR002893">
    <property type="entry name" value="Znf_MYND"/>
</dbReference>
<proteinExistence type="predicted"/>
<keyword evidence="2 4" id="KW-0863">Zinc-finger</keyword>